<comment type="caution">
    <text evidence="2">The sequence shown here is derived from an EMBL/GenBank/DDBJ whole genome shotgun (WGS) entry which is preliminary data.</text>
</comment>
<organism evidence="2 3">
    <name type="scientific">Merismopedia glauca CCAP 1448/3</name>
    <dbReference type="NCBI Taxonomy" id="1296344"/>
    <lineage>
        <taxon>Bacteria</taxon>
        <taxon>Bacillati</taxon>
        <taxon>Cyanobacteriota</taxon>
        <taxon>Cyanophyceae</taxon>
        <taxon>Synechococcales</taxon>
        <taxon>Merismopediaceae</taxon>
        <taxon>Merismopedia</taxon>
    </lineage>
</organism>
<evidence type="ECO:0000313" key="2">
    <source>
        <dbReference type="EMBL" id="PSB00340.1"/>
    </source>
</evidence>
<feature type="non-terminal residue" evidence="2">
    <location>
        <position position="760"/>
    </location>
</feature>
<keyword evidence="3" id="KW-1185">Reference proteome</keyword>
<dbReference type="Proteomes" id="UP000238762">
    <property type="component" value="Unassembled WGS sequence"/>
</dbReference>
<feature type="region of interest" description="Disordered" evidence="1">
    <location>
        <begin position="149"/>
        <end position="182"/>
    </location>
</feature>
<dbReference type="AlphaFoldDB" id="A0A2T1BWE5"/>
<proteinExistence type="predicted"/>
<feature type="non-terminal residue" evidence="2">
    <location>
        <position position="1"/>
    </location>
</feature>
<name>A0A2T1BWE5_9CYAN</name>
<evidence type="ECO:0000313" key="3">
    <source>
        <dbReference type="Proteomes" id="UP000238762"/>
    </source>
</evidence>
<gene>
    <name evidence="2" type="ORF">C7B64_24055</name>
</gene>
<dbReference type="EMBL" id="PVWJ01000247">
    <property type="protein sequence ID" value="PSB00340.1"/>
    <property type="molecule type" value="Genomic_DNA"/>
</dbReference>
<feature type="compositionally biased region" description="Acidic residues" evidence="1">
    <location>
        <begin position="164"/>
        <end position="180"/>
    </location>
</feature>
<dbReference type="RefSeq" id="WP_219884799.1">
    <property type="nucleotide sequence ID" value="NZ_CAWNTC010000087.1"/>
</dbReference>
<reference evidence="2 3" key="1">
    <citation type="submission" date="2018-02" db="EMBL/GenBank/DDBJ databases">
        <authorList>
            <person name="Cohen D.B."/>
            <person name="Kent A.D."/>
        </authorList>
    </citation>
    <scope>NUCLEOTIDE SEQUENCE [LARGE SCALE GENOMIC DNA]</scope>
    <source>
        <strain evidence="2 3">CCAP 1448/3</strain>
    </source>
</reference>
<accession>A0A2T1BWE5</accession>
<evidence type="ECO:0000256" key="1">
    <source>
        <dbReference type="SAM" id="MobiDB-lite"/>
    </source>
</evidence>
<sequence>PGEEYRVVQHRFGWREGDGQDSTFRFGKGTLRPQHLSNLSYADPNNEPKIDLILPLSSFKGTDKDNPNGATKPQIKPGLYTQQIWLGEKALSQKGKTAISQVIPSFPGGMKDYLEELESRASKLSEIQHDPREVAKLYCQKYEERKESQKSGVRSQELRGKEEEVVELESTDSEVESEEREDPRMYQLIKADVEGGHFQLVEMEKVRRELAKFIQKQWKEIATGYSLTFDRATIIPSKDLKNGEICVPWMEEGEKVLNFRAPFLNSNGMCLSVNKLVSDRLSPDGSDLEGVIVVNDETLEQINQRIEALKAQGIETDEIVPLQTESERQARDFDGDTLGVALARDWTNLALEVESRNLKEFAYAPTVKLPKQSFYNPDGSQPPFEEIAHFMSDSMPVGVTNNQVVGFVCLSSEIEILKTHGTKEQKLGYVLTVADHYRRLIEQAKDTESPKPLDPNYQKIIQDFIKLSLDPKNIDSALELNRQFYRQLIEAACFENQVAVDMFKSARAPDMELIAENRRYMYRDVNYIKDKKSPTAYLDRTIEPTGYSPVEVIINQTNQYYQESSLQSREISQFDQLFEGVEYSNQQKLAATQVKQDFDQVMVEAIRLDKRRQSDVGPSATFISTKGVEIEITNLVKSDFPDIWKSTGKQFNIHLKPNQTGTHHQLVAYAKLEGQQEYLPLGTLSVDFIRELKLQPGMVTTAKLTSFTPEISQDQVQALFKSAYLIANDFRQSIPPEQLPAMAAAAWAVSTTREAEERQG</sequence>
<protein>
    <submittedName>
        <fullName evidence="2">Uncharacterized protein</fullName>
    </submittedName>
</protein>
<reference evidence="2 3" key="2">
    <citation type="submission" date="2018-03" db="EMBL/GenBank/DDBJ databases">
        <title>The ancient ancestry and fast evolution of plastids.</title>
        <authorList>
            <person name="Moore K.R."/>
            <person name="Magnabosco C."/>
            <person name="Momper L."/>
            <person name="Gold D.A."/>
            <person name="Bosak T."/>
            <person name="Fournier G.P."/>
        </authorList>
    </citation>
    <scope>NUCLEOTIDE SEQUENCE [LARGE SCALE GENOMIC DNA]</scope>
    <source>
        <strain evidence="2 3">CCAP 1448/3</strain>
    </source>
</reference>